<name>A0ABW0IKQ3_9HYPH</name>
<gene>
    <name evidence="1" type="ORF">ACFPOB_04705</name>
</gene>
<dbReference type="Proteomes" id="UP001596053">
    <property type="component" value="Unassembled WGS sequence"/>
</dbReference>
<reference evidence="2" key="1">
    <citation type="journal article" date="2019" name="Int. J. Syst. Evol. Microbiol.">
        <title>The Global Catalogue of Microorganisms (GCM) 10K type strain sequencing project: providing services to taxonomists for standard genome sequencing and annotation.</title>
        <authorList>
            <consortium name="The Broad Institute Genomics Platform"/>
            <consortium name="The Broad Institute Genome Sequencing Center for Infectious Disease"/>
            <person name="Wu L."/>
            <person name="Ma J."/>
        </authorList>
    </citation>
    <scope>NUCLEOTIDE SEQUENCE [LARGE SCALE GENOMIC DNA]</scope>
    <source>
        <strain evidence="2">NCAIM B.01391</strain>
    </source>
</reference>
<accession>A0ABW0IKQ3</accession>
<sequence length="95" mass="10717">MLGLFCARHGNRNQQEAILAEHSKQRTEADNNFLKVQTQALARNRIISEADSIAQARDANTAKLRQLRLQKEALEREAQALAPAKTKARRKIVRG</sequence>
<comment type="caution">
    <text evidence="1">The sequence shown here is derived from an EMBL/GenBank/DDBJ whole genome shotgun (WGS) entry which is preliminary data.</text>
</comment>
<dbReference type="EMBL" id="JBHSLW010000006">
    <property type="protein sequence ID" value="MFC5418862.1"/>
    <property type="molecule type" value="Genomic_DNA"/>
</dbReference>
<keyword evidence="2" id="KW-1185">Reference proteome</keyword>
<evidence type="ECO:0000313" key="2">
    <source>
        <dbReference type="Proteomes" id="UP001596053"/>
    </source>
</evidence>
<organism evidence="1 2">
    <name type="scientific">Bosea eneae</name>
    <dbReference type="NCBI Taxonomy" id="151454"/>
    <lineage>
        <taxon>Bacteria</taxon>
        <taxon>Pseudomonadati</taxon>
        <taxon>Pseudomonadota</taxon>
        <taxon>Alphaproteobacteria</taxon>
        <taxon>Hyphomicrobiales</taxon>
        <taxon>Boseaceae</taxon>
        <taxon>Bosea</taxon>
    </lineage>
</organism>
<protein>
    <submittedName>
        <fullName evidence="1">Uncharacterized protein</fullName>
    </submittedName>
</protein>
<evidence type="ECO:0000313" key="1">
    <source>
        <dbReference type="EMBL" id="MFC5418862.1"/>
    </source>
</evidence>
<dbReference type="RefSeq" id="WP_377796302.1">
    <property type="nucleotide sequence ID" value="NZ_JBHSLW010000006.1"/>
</dbReference>
<proteinExistence type="predicted"/>